<evidence type="ECO:0000256" key="6">
    <source>
        <dbReference type="ARBA" id="ARBA00022694"/>
    </source>
</evidence>
<dbReference type="InterPro" id="IPR003827">
    <property type="entry name" value="tRNA_yW-synthesising"/>
</dbReference>
<dbReference type="GO" id="GO:0032259">
    <property type="term" value="P:methylation"/>
    <property type="evidence" value="ECO:0007669"/>
    <property type="project" value="UniProtKB-KW"/>
</dbReference>
<dbReference type="OrthoDB" id="48625at2759"/>
<evidence type="ECO:0000259" key="9">
    <source>
        <dbReference type="Pfam" id="PF02676"/>
    </source>
</evidence>
<keyword evidence="4" id="KW-0808">Transferase</keyword>
<accession>A0A9W8AS19</accession>
<evidence type="ECO:0000256" key="8">
    <source>
        <dbReference type="ARBA" id="ARBA00049202"/>
    </source>
</evidence>
<dbReference type="GO" id="GO:0008168">
    <property type="term" value="F:methyltransferase activity"/>
    <property type="evidence" value="ECO:0007669"/>
    <property type="project" value="UniProtKB-KW"/>
</dbReference>
<feature type="non-terminal residue" evidence="10">
    <location>
        <position position="61"/>
    </location>
</feature>
<evidence type="ECO:0000256" key="1">
    <source>
        <dbReference type="ARBA" id="ARBA00008569"/>
    </source>
</evidence>
<protein>
    <recommendedName>
        <fullName evidence="2">tRNA(Phe) 7-[(3-amino-3-carboxypropyl)-4-demethylwyosine(37)-N(4)]-methyltransferase</fullName>
        <ecNumber evidence="2">2.1.1.282</ecNumber>
    </recommendedName>
    <alternativeName>
        <fullName evidence="7">tRNA(Phe) 7-((3-amino-3-carboxypropyl)-4-demethylwyosine(37)-N(4))-methyltransferase</fullName>
    </alternativeName>
</protein>
<evidence type="ECO:0000256" key="3">
    <source>
        <dbReference type="ARBA" id="ARBA00022603"/>
    </source>
</evidence>
<proteinExistence type="inferred from homology"/>
<comment type="similarity">
    <text evidence="1">Belongs to the TYW3 family.</text>
</comment>
<evidence type="ECO:0000313" key="11">
    <source>
        <dbReference type="Proteomes" id="UP001151582"/>
    </source>
</evidence>
<dbReference type="EMBL" id="JANBQB010002245">
    <property type="protein sequence ID" value="KAJ1967883.1"/>
    <property type="molecule type" value="Genomic_DNA"/>
</dbReference>
<comment type="catalytic activity">
    <reaction evidence="8">
        <text>4-demethyl-7-[(3S)-3-amino-3-carboxypropyl]wyosine(37) in tRNA(Phe) + S-adenosyl-L-methionine = 7-[(3S)-3-amino-3-carboxypropyl]wyosine(37) in tRNA(Phe) + S-adenosyl-L-homocysteine + H(+)</text>
        <dbReference type="Rhea" id="RHEA:36635"/>
        <dbReference type="Rhea" id="RHEA-COMP:10378"/>
        <dbReference type="Rhea" id="RHEA-COMP:10379"/>
        <dbReference type="ChEBI" id="CHEBI:15378"/>
        <dbReference type="ChEBI" id="CHEBI:57856"/>
        <dbReference type="ChEBI" id="CHEBI:59789"/>
        <dbReference type="ChEBI" id="CHEBI:73543"/>
        <dbReference type="ChEBI" id="CHEBI:73550"/>
        <dbReference type="EC" id="2.1.1.282"/>
    </reaction>
</comment>
<evidence type="ECO:0000256" key="4">
    <source>
        <dbReference type="ARBA" id="ARBA00022679"/>
    </source>
</evidence>
<gene>
    <name evidence="10" type="ORF">H4R34_006341</name>
</gene>
<dbReference type="GO" id="GO:0008033">
    <property type="term" value="P:tRNA processing"/>
    <property type="evidence" value="ECO:0007669"/>
    <property type="project" value="UniProtKB-KW"/>
</dbReference>
<dbReference type="SUPFAM" id="SSF111278">
    <property type="entry name" value="SSo0622-like"/>
    <property type="match status" value="1"/>
</dbReference>
<dbReference type="Proteomes" id="UP001151582">
    <property type="component" value="Unassembled WGS sequence"/>
</dbReference>
<name>A0A9W8AS19_9FUNG</name>
<keyword evidence="6" id="KW-0819">tRNA processing</keyword>
<feature type="domain" description="tRNA wybutosine-synthesizing protein" evidence="9">
    <location>
        <begin position="11"/>
        <end position="61"/>
    </location>
</feature>
<dbReference type="EC" id="2.1.1.282" evidence="2"/>
<evidence type="ECO:0000256" key="7">
    <source>
        <dbReference type="ARBA" id="ARBA00030554"/>
    </source>
</evidence>
<evidence type="ECO:0000313" key="10">
    <source>
        <dbReference type="EMBL" id="KAJ1967883.1"/>
    </source>
</evidence>
<dbReference type="Gene3D" id="3.30.1960.10">
    <property type="entry name" value="tRNA wybutosine-synthesizing-like"/>
    <property type="match status" value="1"/>
</dbReference>
<dbReference type="InterPro" id="IPR036602">
    <property type="entry name" value="tRNA_yW-synthesising-like_sf"/>
</dbReference>
<evidence type="ECO:0000256" key="5">
    <source>
        <dbReference type="ARBA" id="ARBA00022691"/>
    </source>
</evidence>
<sequence>MIPQERDYIARKPGIVADLVAAVNDKSPKGGVDVPVQPLLQLLNSHPDYVTTSSCSGRVAV</sequence>
<keyword evidence="11" id="KW-1185">Reference proteome</keyword>
<comment type="caution">
    <text evidence="10">The sequence shown here is derived from an EMBL/GenBank/DDBJ whole genome shotgun (WGS) entry which is preliminary data.</text>
</comment>
<organism evidence="10 11">
    <name type="scientific">Dimargaris verticillata</name>
    <dbReference type="NCBI Taxonomy" id="2761393"/>
    <lineage>
        <taxon>Eukaryota</taxon>
        <taxon>Fungi</taxon>
        <taxon>Fungi incertae sedis</taxon>
        <taxon>Zoopagomycota</taxon>
        <taxon>Kickxellomycotina</taxon>
        <taxon>Dimargaritomycetes</taxon>
        <taxon>Dimargaritales</taxon>
        <taxon>Dimargaritaceae</taxon>
        <taxon>Dimargaris</taxon>
    </lineage>
</organism>
<dbReference type="PANTHER" id="PTHR48418">
    <property type="entry name" value="TRNA WYBUTOSINE-SYNTHESIZING PROTEIN 3"/>
    <property type="match status" value="1"/>
</dbReference>
<keyword evidence="3" id="KW-0489">Methyltransferase</keyword>
<dbReference type="PANTHER" id="PTHR48418:SF1">
    <property type="entry name" value="TRNA WYBUTOSINE-SYNTHESIZING PROTEIN 3"/>
    <property type="match status" value="1"/>
</dbReference>
<dbReference type="AlphaFoldDB" id="A0A9W8AS19"/>
<keyword evidence="5" id="KW-0949">S-adenosyl-L-methionine</keyword>
<reference evidence="10" key="1">
    <citation type="submission" date="2022-07" db="EMBL/GenBank/DDBJ databases">
        <title>Phylogenomic reconstructions and comparative analyses of Kickxellomycotina fungi.</title>
        <authorList>
            <person name="Reynolds N.K."/>
            <person name="Stajich J.E."/>
            <person name="Barry K."/>
            <person name="Grigoriev I.V."/>
            <person name="Crous P."/>
            <person name="Smith M.E."/>
        </authorList>
    </citation>
    <scope>NUCLEOTIDE SEQUENCE</scope>
    <source>
        <strain evidence="10">RSA 567</strain>
    </source>
</reference>
<evidence type="ECO:0000256" key="2">
    <source>
        <dbReference type="ARBA" id="ARBA00012750"/>
    </source>
</evidence>
<dbReference type="Pfam" id="PF02676">
    <property type="entry name" value="TYW3"/>
    <property type="match status" value="1"/>
</dbReference>